<feature type="non-terminal residue" evidence="8">
    <location>
        <position position="1"/>
    </location>
</feature>
<proteinExistence type="inferred from homology"/>
<reference evidence="8" key="2">
    <citation type="journal article" date="2020" name="Microorganisms">
        <title>Osmotic Adaptation and Compatible Solute Biosynthesis of Phototrophic Bacteria as Revealed from Genome Analyses.</title>
        <authorList>
            <person name="Imhoff J.F."/>
            <person name="Rahn T."/>
            <person name="Kunzel S."/>
            <person name="Keller A."/>
            <person name="Neulinger S.C."/>
        </authorList>
    </citation>
    <scope>NUCLEOTIDE SEQUENCE</scope>
    <source>
        <strain evidence="8">LMG 28126</strain>
    </source>
</reference>
<keyword evidence="4" id="KW-1134">Transmembrane beta strand</keyword>
<dbReference type="PIRSF" id="PIRSF001892">
    <property type="entry name" value="CyaE"/>
    <property type="match status" value="1"/>
</dbReference>
<evidence type="ECO:0008006" key="10">
    <source>
        <dbReference type="Google" id="ProtNLM"/>
    </source>
</evidence>
<evidence type="ECO:0000256" key="5">
    <source>
        <dbReference type="ARBA" id="ARBA00022692"/>
    </source>
</evidence>
<keyword evidence="6" id="KW-0472">Membrane</keyword>
<keyword evidence="7" id="KW-0998">Cell outer membrane</keyword>
<dbReference type="Pfam" id="PF02321">
    <property type="entry name" value="OEP"/>
    <property type="match status" value="2"/>
</dbReference>
<dbReference type="EMBL" id="NHSD01000056">
    <property type="protein sequence ID" value="MBK5925916.1"/>
    <property type="molecule type" value="Genomic_DNA"/>
</dbReference>
<gene>
    <name evidence="8" type="ORF">CCR87_00845</name>
</gene>
<dbReference type="GO" id="GO:0015288">
    <property type="term" value="F:porin activity"/>
    <property type="evidence" value="ECO:0007669"/>
    <property type="project" value="TreeGrafter"/>
</dbReference>
<comment type="subcellular location">
    <subcellularLocation>
        <location evidence="1">Cell outer membrane</location>
    </subcellularLocation>
</comment>
<dbReference type="SUPFAM" id="SSF56954">
    <property type="entry name" value="Outer membrane efflux proteins (OEP)"/>
    <property type="match status" value="1"/>
</dbReference>
<sequence>PARRTIRRTVHRSACRIGHPAGRGRAIVRVLVPGLVLLLAGCVDGPGGRSSADPATPLEGARTASGAADFALAPEVLPEGAVAPPRIDPGRSYGLPELIDIAQRTNPRTQAAWHRARAAAAGVGVVEATYLPQISANVLAGGVRTSTPEGAVPPVLPAGRLTAEGATVVPNLALQWLLFDFGRRDAARQIATEANIGANIAFQGLHQQVIFEVASGFYRYNAARADTRIARARVQDAATLRTLAAARRAEGLGTEVDVAQTRQIEARAVFDRTLAENRERDARARLLRAMGLSPTTPLRVADIRGRSLPREVPGDLDRVIAAALERRPDIQAALAQLRATDAGVALVEAERRPRVLAVGEVGRSMGRLTLDDTRIPGRARLSSSRTQGAVGVMVSVPVVDGGLRAAREEQARARAAAAERDLEALRTLAATEIVEAYDLLRTSLAAHAASGPLLAAAEETWRAVLGFYENGLASLAEVSIAKTALNDAQMVREDAYANAFVAAAALAFATGELTSRDRAP</sequence>
<dbReference type="InterPro" id="IPR028351">
    <property type="entry name" value="CyaE"/>
</dbReference>
<dbReference type="AlphaFoldDB" id="A0A934THZ5"/>
<keyword evidence="9" id="KW-1185">Reference proteome</keyword>
<dbReference type="PANTHER" id="PTHR30026">
    <property type="entry name" value="OUTER MEMBRANE PROTEIN TOLC"/>
    <property type="match status" value="1"/>
</dbReference>
<accession>A0A934THZ5</accession>
<evidence type="ECO:0000256" key="1">
    <source>
        <dbReference type="ARBA" id="ARBA00004442"/>
    </source>
</evidence>
<protein>
    <recommendedName>
        <fullName evidence="10">Protein CyaE</fullName>
    </recommendedName>
</protein>
<comment type="caution">
    <text evidence="8">The sequence shown here is derived from an EMBL/GenBank/DDBJ whole genome shotgun (WGS) entry which is preliminary data.</text>
</comment>
<evidence type="ECO:0000313" key="8">
    <source>
        <dbReference type="EMBL" id="MBK5925916.1"/>
    </source>
</evidence>
<dbReference type="PANTHER" id="PTHR30026:SF21">
    <property type="entry name" value="SLR1270 PROTEIN"/>
    <property type="match status" value="1"/>
</dbReference>
<dbReference type="GO" id="GO:0015562">
    <property type="term" value="F:efflux transmembrane transporter activity"/>
    <property type="evidence" value="ECO:0007669"/>
    <property type="project" value="InterPro"/>
</dbReference>
<dbReference type="GO" id="GO:0009279">
    <property type="term" value="C:cell outer membrane"/>
    <property type="evidence" value="ECO:0007669"/>
    <property type="project" value="UniProtKB-SubCell"/>
</dbReference>
<evidence type="ECO:0000313" key="9">
    <source>
        <dbReference type="Proteomes" id="UP000706333"/>
    </source>
</evidence>
<evidence type="ECO:0000256" key="2">
    <source>
        <dbReference type="ARBA" id="ARBA00007613"/>
    </source>
</evidence>
<dbReference type="RefSeq" id="WP_207186501.1">
    <property type="nucleotide sequence ID" value="NZ_NHSD01000056.1"/>
</dbReference>
<keyword evidence="5" id="KW-0812">Transmembrane</keyword>
<keyword evidence="3" id="KW-0813">Transport</keyword>
<organism evidence="8 9">
    <name type="scientific">Rhodobaculum claviforme</name>
    <dbReference type="NCBI Taxonomy" id="1549854"/>
    <lineage>
        <taxon>Bacteria</taxon>
        <taxon>Pseudomonadati</taxon>
        <taxon>Pseudomonadota</taxon>
        <taxon>Alphaproteobacteria</taxon>
        <taxon>Rhodobacterales</taxon>
        <taxon>Paracoccaceae</taxon>
        <taxon>Rhodobaculum</taxon>
    </lineage>
</organism>
<evidence type="ECO:0000256" key="7">
    <source>
        <dbReference type="ARBA" id="ARBA00023237"/>
    </source>
</evidence>
<evidence type="ECO:0000256" key="3">
    <source>
        <dbReference type="ARBA" id="ARBA00022448"/>
    </source>
</evidence>
<dbReference type="InterPro" id="IPR051906">
    <property type="entry name" value="TolC-like"/>
</dbReference>
<reference evidence="8" key="1">
    <citation type="submission" date="2017-05" db="EMBL/GenBank/DDBJ databases">
        <authorList>
            <person name="Imhoff J.F."/>
            <person name="Rahn T."/>
            <person name="Kuenzel S."/>
            <person name="Neulinger S.C."/>
        </authorList>
    </citation>
    <scope>NUCLEOTIDE SEQUENCE</scope>
    <source>
        <strain evidence="8">LMG 28126</strain>
    </source>
</reference>
<dbReference type="InterPro" id="IPR003423">
    <property type="entry name" value="OMP_efflux"/>
</dbReference>
<name>A0A934THZ5_9RHOB</name>
<dbReference type="Gene3D" id="1.20.1600.10">
    <property type="entry name" value="Outer membrane efflux proteins (OEP)"/>
    <property type="match status" value="1"/>
</dbReference>
<evidence type="ECO:0000256" key="4">
    <source>
        <dbReference type="ARBA" id="ARBA00022452"/>
    </source>
</evidence>
<evidence type="ECO:0000256" key="6">
    <source>
        <dbReference type="ARBA" id="ARBA00023136"/>
    </source>
</evidence>
<dbReference type="GO" id="GO:1990281">
    <property type="term" value="C:efflux pump complex"/>
    <property type="evidence" value="ECO:0007669"/>
    <property type="project" value="TreeGrafter"/>
</dbReference>
<dbReference type="Proteomes" id="UP000706333">
    <property type="component" value="Unassembled WGS sequence"/>
</dbReference>
<comment type="similarity">
    <text evidence="2">Belongs to the outer membrane factor (OMF) (TC 1.B.17) family.</text>
</comment>